<dbReference type="GO" id="GO:0048188">
    <property type="term" value="C:Set1C/COMPASS complex"/>
    <property type="evidence" value="ECO:0007669"/>
    <property type="project" value="TreeGrafter"/>
</dbReference>
<evidence type="ECO:0000256" key="5">
    <source>
        <dbReference type="ARBA" id="ARBA00023242"/>
    </source>
</evidence>
<dbReference type="STRING" id="253628.A0A0D2AX52"/>
<dbReference type="Pfam" id="PF00400">
    <property type="entry name" value="WD40"/>
    <property type="match status" value="1"/>
</dbReference>
<dbReference type="InterPro" id="IPR015943">
    <property type="entry name" value="WD40/YVTN_repeat-like_dom_sf"/>
</dbReference>
<protein>
    <recommendedName>
        <fullName evidence="10">Anaphase-promoting complex subunit 4 WD40 domain-containing protein</fullName>
    </recommendedName>
</protein>
<comment type="subcellular location">
    <subcellularLocation>
        <location evidence="1">Nucleus</location>
    </subcellularLocation>
</comment>
<dbReference type="InterPro" id="IPR001680">
    <property type="entry name" value="WD40_rpt"/>
</dbReference>
<dbReference type="SUPFAM" id="SSF50978">
    <property type="entry name" value="WD40 repeat-like"/>
    <property type="match status" value="1"/>
</dbReference>
<reference evidence="8 9" key="1">
    <citation type="submission" date="2015-01" db="EMBL/GenBank/DDBJ databases">
        <title>The Genome Sequence of Ochroconis gallopava CBS43764.</title>
        <authorList>
            <consortium name="The Broad Institute Genomics Platform"/>
            <person name="Cuomo C."/>
            <person name="de Hoog S."/>
            <person name="Gorbushina A."/>
            <person name="Stielow B."/>
            <person name="Teixiera M."/>
            <person name="Abouelleil A."/>
            <person name="Chapman S.B."/>
            <person name="Priest M."/>
            <person name="Young S.K."/>
            <person name="Wortman J."/>
            <person name="Nusbaum C."/>
            <person name="Birren B."/>
        </authorList>
    </citation>
    <scope>NUCLEOTIDE SEQUENCE [LARGE SCALE GENOMIC DNA]</scope>
    <source>
        <strain evidence="8 9">CBS 43764</strain>
    </source>
</reference>
<dbReference type="RefSeq" id="XP_016213638.1">
    <property type="nucleotide sequence ID" value="XM_016358537.1"/>
</dbReference>
<accession>A0A0D2AX52</accession>
<dbReference type="GeneID" id="27313046"/>
<evidence type="ECO:0000256" key="1">
    <source>
        <dbReference type="ARBA" id="ARBA00004123"/>
    </source>
</evidence>
<dbReference type="PROSITE" id="PS50082">
    <property type="entry name" value="WD_REPEATS_2"/>
    <property type="match status" value="1"/>
</dbReference>
<dbReference type="EMBL" id="KN847543">
    <property type="protein sequence ID" value="KIW03769.1"/>
    <property type="molecule type" value="Genomic_DNA"/>
</dbReference>
<name>A0A0D2AX52_9PEZI</name>
<dbReference type="PANTHER" id="PTHR19861">
    <property type="entry name" value="WD40 REPEAT PROTEIN SWD2"/>
    <property type="match status" value="1"/>
</dbReference>
<dbReference type="InterPro" id="IPR036322">
    <property type="entry name" value="WD40_repeat_dom_sf"/>
</dbReference>
<gene>
    <name evidence="8" type="ORF">PV09_05073</name>
</gene>
<dbReference type="FunCoup" id="A0A0D2AX52">
    <property type="interactions" value="990"/>
</dbReference>
<keyword evidence="5" id="KW-0539">Nucleus</keyword>
<evidence type="ECO:0000256" key="2">
    <source>
        <dbReference type="ARBA" id="ARBA00005616"/>
    </source>
</evidence>
<dbReference type="Gene3D" id="2.130.10.10">
    <property type="entry name" value="YVTN repeat-like/Quinoprotein amine dehydrogenase"/>
    <property type="match status" value="1"/>
</dbReference>
<evidence type="ECO:0008006" key="10">
    <source>
        <dbReference type="Google" id="ProtNLM"/>
    </source>
</evidence>
<dbReference type="AlphaFoldDB" id="A0A0D2AX52"/>
<dbReference type="PANTHER" id="PTHR19861:SF0">
    <property type="entry name" value="WD REPEAT-CONTAINING PROTEIN 82"/>
    <property type="match status" value="1"/>
</dbReference>
<evidence type="ECO:0000256" key="4">
    <source>
        <dbReference type="ARBA" id="ARBA00022737"/>
    </source>
</evidence>
<dbReference type="GO" id="GO:0003682">
    <property type="term" value="F:chromatin binding"/>
    <property type="evidence" value="ECO:0007669"/>
    <property type="project" value="TreeGrafter"/>
</dbReference>
<evidence type="ECO:0000256" key="7">
    <source>
        <dbReference type="SAM" id="MobiDB-lite"/>
    </source>
</evidence>
<evidence type="ECO:0000313" key="9">
    <source>
        <dbReference type="Proteomes" id="UP000053259"/>
    </source>
</evidence>
<feature type="region of interest" description="Disordered" evidence="7">
    <location>
        <begin position="256"/>
        <end position="276"/>
    </location>
</feature>
<dbReference type="PROSITE" id="PS50294">
    <property type="entry name" value="WD_REPEATS_REGION"/>
    <property type="match status" value="1"/>
</dbReference>
<comment type="similarity">
    <text evidence="2">Belongs to the WD repeat SWD2 family.</text>
</comment>
<dbReference type="Proteomes" id="UP000053259">
    <property type="component" value="Unassembled WGS sequence"/>
</dbReference>
<proteinExistence type="inferred from homology"/>
<keyword evidence="4" id="KW-0677">Repeat</keyword>
<dbReference type="SMART" id="SM00320">
    <property type="entry name" value="WD40"/>
    <property type="match status" value="3"/>
</dbReference>
<dbReference type="OrthoDB" id="27537at2759"/>
<evidence type="ECO:0000256" key="3">
    <source>
        <dbReference type="ARBA" id="ARBA00022574"/>
    </source>
</evidence>
<keyword evidence="3 6" id="KW-0853">WD repeat</keyword>
<organism evidence="8 9">
    <name type="scientific">Verruconis gallopava</name>
    <dbReference type="NCBI Taxonomy" id="253628"/>
    <lineage>
        <taxon>Eukaryota</taxon>
        <taxon>Fungi</taxon>
        <taxon>Dikarya</taxon>
        <taxon>Ascomycota</taxon>
        <taxon>Pezizomycotina</taxon>
        <taxon>Dothideomycetes</taxon>
        <taxon>Pleosporomycetidae</taxon>
        <taxon>Venturiales</taxon>
        <taxon>Sympoventuriaceae</taxon>
        <taxon>Verruconis</taxon>
    </lineage>
</organism>
<dbReference type="HOGENOM" id="CLU_044117_2_0_1"/>
<sequence length="358" mass="39526">MAVDVPTQKVSEVITTFRPCKRFRPDDSKTHVTSLDYDDSGELAIICRSDDTLQIYNCREGKHAKDLKSQKYGAHLARFTHQSSAVLYASTKVDDGIRYLSTHDNSYIRYFRGHTAPVTCLSMSPSDDSFASCSLDNTVRLWDIRSPNMRGQLNITSPYFAVYDPSATVLAIASPNTHAVLLYDSKNFEKPPFANFDLREMEERFAGNNGSGIGRNWSKIEFSNDGKSLLVATTGAGHFILDAFDGSLKHFCARKGGRSERRAPGETNSSRPVGQGDACFSPDGNYLIGGSGLDDGLVAWDISQSSTSDHVLQPFTEMPVPQQAQGRVEIVGYNPKHNMLTTADRDILLWLPDPELAP</sequence>
<dbReference type="VEuPathDB" id="FungiDB:PV09_05073"/>
<evidence type="ECO:0000313" key="8">
    <source>
        <dbReference type="EMBL" id="KIW03769.1"/>
    </source>
</evidence>
<dbReference type="InParanoid" id="A0A0D2AX52"/>
<evidence type="ECO:0000256" key="6">
    <source>
        <dbReference type="PROSITE-ProRule" id="PRU00221"/>
    </source>
</evidence>
<feature type="repeat" description="WD" evidence="6">
    <location>
        <begin position="111"/>
        <end position="152"/>
    </location>
</feature>
<keyword evidence="9" id="KW-1185">Reference proteome</keyword>
<dbReference type="InterPro" id="IPR037867">
    <property type="entry name" value="Swd2/WDR82"/>
</dbReference>
<dbReference type="GO" id="GO:0016070">
    <property type="term" value="P:RNA metabolic process"/>
    <property type="evidence" value="ECO:0007669"/>
    <property type="project" value="UniProtKB-ARBA"/>
</dbReference>